<organism evidence="1 2">
    <name type="scientific">Aspergillus luchuensis (strain CBS 106.47)</name>
    <dbReference type="NCBI Taxonomy" id="1137211"/>
    <lineage>
        <taxon>Eukaryota</taxon>
        <taxon>Fungi</taxon>
        <taxon>Dikarya</taxon>
        <taxon>Ascomycota</taxon>
        <taxon>Pezizomycotina</taxon>
        <taxon>Eurotiomycetes</taxon>
        <taxon>Eurotiomycetidae</taxon>
        <taxon>Eurotiales</taxon>
        <taxon>Aspergillaceae</taxon>
        <taxon>Aspergillus</taxon>
        <taxon>Aspergillus subgen. Circumdati</taxon>
    </lineage>
</organism>
<dbReference type="Proteomes" id="UP000184063">
    <property type="component" value="Unassembled WGS sequence"/>
</dbReference>
<dbReference type="VEuPathDB" id="FungiDB:ASPFODRAFT_518198"/>
<name>A0A1M3SZI3_ASPLC</name>
<sequence>MRLEQQIEAVVKIAKRSDAMLRLEEIATFMEQRTSYHDTHNRLVTIFLRKLEY</sequence>
<accession>A0A1M3SZI3</accession>
<proteinExistence type="predicted"/>
<protein>
    <submittedName>
        <fullName evidence="1">Uncharacterized protein</fullName>
    </submittedName>
</protein>
<evidence type="ECO:0000313" key="2">
    <source>
        <dbReference type="Proteomes" id="UP000184063"/>
    </source>
</evidence>
<gene>
    <name evidence="1" type="ORF">ASPFODRAFT_518198</name>
</gene>
<evidence type="ECO:0000313" key="1">
    <source>
        <dbReference type="EMBL" id="OJZ79902.1"/>
    </source>
</evidence>
<reference evidence="2" key="1">
    <citation type="journal article" date="2017" name="Genome Biol.">
        <title>Comparative genomics reveals high biological diversity and specific adaptations in the industrially and medically important fungal genus Aspergillus.</title>
        <authorList>
            <person name="de Vries R.P."/>
            <person name="Riley R."/>
            <person name="Wiebenga A."/>
            <person name="Aguilar-Osorio G."/>
            <person name="Amillis S."/>
            <person name="Uchima C.A."/>
            <person name="Anderluh G."/>
            <person name="Asadollahi M."/>
            <person name="Askin M."/>
            <person name="Barry K."/>
            <person name="Battaglia E."/>
            <person name="Bayram O."/>
            <person name="Benocci T."/>
            <person name="Braus-Stromeyer S.A."/>
            <person name="Caldana C."/>
            <person name="Canovas D."/>
            <person name="Cerqueira G.C."/>
            <person name="Chen F."/>
            <person name="Chen W."/>
            <person name="Choi C."/>
            <person name="Clum A."/>
            <person name="Dos Santos R.A."/>
            <person name="Damasio A.R."/>
            <person name="Diallinas G."/>
            <person name="Emri T."/>
            <person name="Fekete E."/>
            <person name="Flipphi M."/>
            <person name="Freyberg S."/>
            <person name="Gallo A."/>
            <person name="Gournas C."/>
            <person name="Habgood R."/>
            <person name="Hainaut M."/>
            <person name="Harispe M.L."/>
            <person name="Henrissat B."/>
            <person name="Hilden K.S."/>
            <person name="Hope R."/>
            <person name="Hossain A."/>
            <person name="Karabika E."/>
            <person name="Karaffa L."/>
            <person name="Karanyi Z."/>
            <person name="Krasevec N."/>
            <person name="Kuo A."/>
            <person name="Kusch H."/>
            <person name="LaButti K."/>
            <person name="Lagendijk E.L."/>
            <person name="Lapidus A."/>
            <person name="Levasseur A."/>
            <person name="Lindquist E."/>
            <person name="Lipzen A."/>
            <person name="Logrieco A.F."/>
            <person name="MacCabe A."/>
            <person name="Maekelae M.R."/>
            <person name="Malavazi I."/>
            <person name="Melin P."/>
            <person name="Meyer V."/>
            <person name="Mielnichuk N."/>
            <person name="Miskei M."/>
            <person name="Molnar A.P."/>
            <person name="Mule G."/>
            <person name="Ngan C.Y."/>
            <person name="Orejas M."/>
            <person name="Orosz E."/>
            <person name="Ouedraogo J.P."/>
            <person name="Overkamp K.M."/>
            <person name="Park H.-S."/>
            <person name="Perrone G."/>
            <person name="Piumi F."/>
            <person name="Punt P.J."/>
            <person name="Ram A.F."/>
            <person name="Ramon A."/>
            <person name="Rauscher S."/>
            <person name="Record E."/>
            <person name="Riano-Pachon D.M."/>
            <person name="Robert V."/>
            <person name="Roehrig J."/>
            <person name="Ruller R."/>
            <person name="Salamov A."/>
            <person name="Salih N.S."/>
            <person name="Samson R.A."/>
            <person name="Sandor E."/>
            <person name="Sanguinetti M."/>
            <person name="Schuetze T."/>
            <person name="Sepcic K."/>
            <person name="Shelest E."/>
            <person name="Sherlock G."/>
            <person name="Sophianopoulou V."/>
            <person name="Squina F.M."/>
            <person name="Sun H."/>
            <person name="Susca A."/>
            <person name="Todd R.B."/>
            <person name="Tsang A."/>
            <person name="Unkles S.E."/>
            <person name="van de Wiele N."/>
            <person name="van Rossen-Uffink D."/>
            <person name="Oliveira J.V."/>
            <person name="Vesth T.C."/>
            <person name="Visser J."/>
            <person name="Yu J.-H."/>
            <person name="Zhou M."/>
            <person name="Andersen M.R."/>
            <person name="Archer D.B."/>
            <person name="Baker S.E."/>
            <person name="Benoit I."/>
            <person name="Brakhage A.A."/>
            <person name="Braus G.H."/>
            <person name="Fischer R."/>
            <person name="Frisvad J.C."/>
            <person name="Goldman G.H."/>
            <person name="Houbraken J."/>
            <person name="Oakley B."/>
            <person name="Pocsi I."/>
            <person name="Scazzocchio C."/>
            <person name="Seiboth B."/>
            <person name="vanKuyk P.A."/>
            <person name="Wortman J."/>
            <person name="Dyer P.S."/>
            <person name="Grigoriev I.V."/>
        </authorList>
    </citation>
    <scope>NUCLEOTIDE SEQUENCE [LARGE SCALE GENOMIC DNA]</scope>
    <source>
        <strain evidence="2">CBS 106.47</strain>
    </source>
</reference>
<dbReference type="EMBL" id="KV878266">
    <property type="protein sequence ID" value="OJZ79902.1"/>
    <property type="molecule type" value="Genomic_DNA"/>
</dbReference>
<dbReference type="AlphaFoldDB" id="A0A1M3SZI3"/>